<feature type="domain" description="ABC transporter" evidence="9">
    <location>
        <begin position="19"/>
        <end position="259"/>
    </location>
</feature>
<dbReference type="SMART" id="SM00382">
    <property type="entry name" value="AAA"/>
    <property type="match status" value="2"/>
</dbReference>
<dbReference type="GO" id="GO:0043190">
    <property type="term" value="C:ATP-binding cassette (ABC) transporter complex"/>
    <property type="evidence" value="ECO:0007669"/>
    <property type="project" value="TreeGrafter"/>
</dbReference>
<keyword evidence="6" id="KW-0067">ATP-binding</keyword>
<gene>
    <name evidence="10" type="ordered locus">Olsu_0866</name>
</gene>
<name>E1R014_OLSUV</name>
<dbReference type="GO" id="GO:0016887">
    <property type="term" value="F:ATP hydrolysis activity"/>
    <property type="evidence" value="ECO:0007669"/>
    <property type="project" value="InterPro"/>
</dbReference>
<dbReference type="PANTHER" id="PTHR43553:SF21">
    <property type="entry name" value="ABC TRANSPORTER ATP-BINDING PROTEIN MA_1418-RELATED"/>
    <property type="match status" value="1"/>
</dbReference>
<reference evidence="10 11" key="1">
    <citation type="journal article" date="2010" name="Stand. Genomic Sci.">
        <title>Complete genome sequence of Olsenella uli type strain (VPI D76D-27C).</title>
        <authorList>
            <person name="Goker M."/>
            <person name="Held B."/>
            <person name="Lucas S."/>
            <person name="Nolan M."/>
            <person name="Yasawong M."/>
            <person name="Glavina Del Rio T."/>
            <person name="Tice H."/>
            <person name="Cheng J.F."/>
            <person name="Bruce D."/>
            <person name="Detter J.C."/>
            <person name="Tapia R."/>
            <person name="Han C."/>
            <person name="Goodwin L."/>
            <person name="Pitluck S."/>
            <person name="Liolios K."/>
            <person name="Ivanova N."/>
            <person name="Mavromatis K."/>
            <person name="Mikhailova N."/>
            <person name="Pati A."/>
            <person name="Chen A."/>
            <person name="Palaniappan K."/>
            <person name="Land M."/>
            <person name="Hauser L."/>
            <person name="Chang Y.J."/>
            <person name="Jeffries C.D."/>
            <person name="Rohde M."/>
            <person name="Sikorski J."/>
            <person name="Pukall R."/>
            <person name="Woyke T."/>
            <person name="Bristow J."/>
            <person name="Eisen J.A."/>
            <person name="Markowitz V."/>
            <person name="Hugenholtz P."/>
            <person name="Kyrpides N.C."/>
            <person name="Klenk H.P."/>
            <person name="Lapidus A."/>
        </authorList>
    </citation>
    <scope>NUCLEOTIDE SEQUENCE [LARGE SCALE GENOMIC DNA]</scope>
    <source>
        <strain evidence="11">ATCC 49627 / DSM 7084 / CIP 109912 / JCM 12494 / NCIMB 702895 / VPI D76D-27C</strain>
    </source>
</reference>
<evidence type="ECO:0000256" key="7">
    <source>
        <dbReference type="ARBA" id="ARBA00022967"/>
    </source>
</evidence>
<dbReference type="InterPro" id="IPR027417">
    <property type="entry name" value="P-loop_NTPase"/>
</dbReference>
<dbReference type="PANTHER" id="PTHR43553">
    <property type="entry name" value="HEAVY METAL TRANSPORTER"/>
    <property type="match status" value="1"/>
</dbReference>
<protein>
    <submittedName>
        <fullName evidence="10">ABC transporter related protein</fullName>
    </submittedName>
</protein>
<dbReference type="Pfam" id="PF00005">
    <property type="entry name" value="ABC_tran"/>
    <property type="match status" value="2"/>
</dbReference>
<evidence type="ECO:0000256" key="5">
    <source>
        <dbReference type="ARBA" id="ARBA00022741"/>
    </source>
</evidence>
<dbReference type="NCBIfam" id="NF010167">
    <property type="entry name" value="PRK13648.1"/>
    <property type="match status" value="2"/>
</dbReference>
<evidence type="ECO:0000313" key="11">
    <source>
        <dbReference type="Proteomes" id="UP000000333"/>
    </source>
</evidence>
<dbReference type="FunFam" id="3.40.50.300:FF:000224">
    <property type="entry name" value="Energy-coupling factor transporter ATP-binding protein EcfA"/>
    <property type="match status" value="1"/>
</dbReference>
<dbReference type="GO" id="GO:0042626">
    <property type="term" value="F:ATPase-coupled transmembrane transporter activity"/>
    <property type="evidence" value="ECO:0007669"/>
    <property type="project" value="TreeGrafter"/>
</dbReference>
<organism evidence="10 11">
    <name type="scientific">Olsenella uli (strain ATCC 49627 / DSM 7084 / CCUG 31166 / CIP 109912 / JCM 12494 / LMG 11480 / NCIMB 702895 / VPI D76D-27C)</name>
    <name type="common">Lactobacillus uli</name>
    <dbReference type="NCBI Taxonomy" id="633147"/>
    <lineage>
        <taxon>Bacteria</taxon>
        <taxon>Bacillati</taxon>
        <taxon>Actinomycetota</taxon>
        <taxon>Coriobacteriia</taxon>
        <taxon>Coriobacteriales</taxon>
        <taxon>Atopobiaceae</taxon>
        <taxon>Olsenella</taxon>
    </lineage>
</organism>
<dbReference type="GO" id="GO:0005524">
    <property type="term" value="F:ATP binding"/>
    <property type="evidence" value="ECO:0007669"/>
    <property type="project" value="UniProtKB-KW"/>
</dbReference>
<dbReference type="PROSITE" id="PS50893">
    <property type="entry name" value="ABC_TRANSPORTER_2"/>
    <property type="match status" value="2"/>
</dbReference>
<dbReference type="RefSeq" id="WP_013251730.1">
    <property type="nucleotide sequence ID" value="NC_014363.1"/>
</dbReference>
<dbReference type="STRING" id="633147.Olsu_0866"/>
<dbReference type="InterPro" id="IPR017871">
    <property type="entry name" value="ABC_transporter-like_CS"/>
</dbReference>
<evidence type="ECO:0000256" key="3">
    <source>
        <dbReference type="ARBA" id="ARBA00022448"/>
    </source>
</evidence>
<dbReference type="KEGG" id="ols:Olsu_0866"/>
<dbReference type="Gene3D" id="3.40.50.300">
    <property type="entry name" value="P-loop containing nucleotide triphosphate hydrolases"/>
    <property type="match status" value="2"/>
</dbReference>
<dbReference type="AlphaFoldDB" id="E1R014"/>
<dbReference type="PROSITE" id="PS00211">
    <property type="entry name" value="ABC_TRANSPORTER_1"/>
    <property type="match status" value="1"/>
</dbReference>
<dbReference type="SUPFAM" id="SSF52540">
    <property type="entry name" value="P-loop containing nucleoside triphosphate hydrolases"/>
    <property type="match status" value="2"/>
</dbReference>
<evidence type="ECO:0000256" key="2">
    <source>
        <dbReference type="ARBA" id="ARBA00005417"/>
    </source>
</evidence>
<evidence type="ECO:0000256" key="4">
    <source>
        <dbReference type="ARBA" id="ARBA00022475"/>
    </source>
</evidence>
<dbReference type="GeneID" id="78512283"/>
<dbReference type="InterPro" id="IPR003439">
    <property type="entry name" value="ABC_transporter-like_ATP-bd"/>
</dbReference>
<dbReference type="HOGENOM" id="CLU_000604_86_7_11"/>
<dbReference type="EMBL" id="CP002106">
    <property type="protein sequence ID" value="ADK67978.1"/>
    <property type="molecule type" value="Genomic_DNA"/>
</dbReference>
<keyword evidence="8" id="KW-0472">Membrane</keyword>
<keyword evidence="5" id="KW-0547">Nucleotide-binding</keyword>
<keyword evidence="3" id="KW-0813">Transport</keyword>
<dbReference type="InterPro" id="IPR003593">
    <property type="entry name" value="AAA+_ATPase"/>
</dbReference>
<comment type="similarity">
    <text evidence="2">Belongs to the ABC transporter superfamily.</text>
</comment>
<dbReference type="Proteomes" id="UP000000333">
    <property type="component" value="Chromosome"/>
</dbReference>
<evidence type="ECO:0000256" key="8">
    <source>
        <dbReference type="ARBA" id="ARBA00023136"/>
    </source>
</evidence>
<comment type="subcellular location">
    <subcellularLocation>
        <location evidence="1">Cell membrane</location>
    </subcellularLocation>
</comment>
<dbReference type="InterPro" id="IPR015856">
    <property type="entry name" value="ABC_transpr_CbiO/EcfA_su"/>
</dbReference>
<dbReference type="OrthoDB" id="9806471at2"/>
<evidence type="ECO:0000259" key="9">
    <source>
        <dbReference type="PROSITE" id="PS50893"/>
    </source>
</evidence>
<evidence type="ECO:0000313" key="10">
    <source>
        <dbReference type="EMBL" id="ADK67978.1"/>
    </source>
</evidence>
<sequence length="608" mass="64251">MSEGTTSRIIRPGFSGPVARLEGVSFRYDPSEGDALHDIDLIVGRGDFLGVIGPSGAGKTTLAAVLSSAIPHHYSGTFSGRAVLCGQDSREVALTDVCRHVGSVLQDIDAQMVASNVEDEMLYGLENFGVPHDEIPSRIEAALEATGIAPLRTRDIDTLSGGQQQKVAIAAILALRPEVMVLDEPTAALDPASSRAVFDTLRRLNEEEGITVVVIEQKVALLSEYCRRVAVMSEGSIAHIGTPREVFAQSRSLRALGVDSPRVTRVSNKLLERGLVRDGHVCLTVEEARDLISSVVGCGKVVATTAGASRRGTGAEGACDATTTADAPILSFEDVSFSYGPGAASVDHISFEVHPGELLGIVGQNGAGKTTLTKLMSGLLKPSSGTVRVAGLDTSTARTSQVARYVSTLFQNPDHQICKNTVVEEVAFSLQLLGVGSEAALERARDTVEHFGLPSNADPFSLSRGQRQIVALASVVVTNPRLLILDEPTCGLDYRECMVVMDAVNAARERGCAVVMVCHDMEVVSDFATRLMVMAQGRQLADGDPRAIFADDNLLGRASIDAPQVSQLSSALGRDVSPAFAGITEVRDLVSAVEEMAGQGDRGARPLP</sequence>
<keyword evidence="7" id="KW-1278">Translocase</keyword>
<dbReference type="CDD" id="cd03225">
    <property type="entry name" value="ABC_cobalt_CbiO_domain1"/>
    <property type="match status" value="2"/>
</dbReference>
<keyword evidence="11" id="KW-1185">Reference proteome</keyword>
<evidence type="ECO:0000256" key="1">
    <source>
        <dbReference type="ARBA" id="ARBA00004236"/>
    </source>
</evidence>
<dbReference type="eggNOG" id="COG1122">
    <property type="taxonomic scope" value="Bacteria"/>
</dbReference>
<accession>E1R014</accession>
<keyword evidence="4" id="KW-1003">Cell membrane</keyword>
<dbReference type="InterPro" id="IPR050095">
    <property type="entry name" value="ECF_ABC_transporter_ATP-bd"/>
</dbReference>
<feature type="domain" description="ABC transporter" evidence="9">
    <location>
        <begin position="330"/>
        <end position="561"/>
    </location>
</feature>
<evidence type="ECO:0000256" key="6">
    <source>
        <dbReference type="ARBA" id="ARBA00022840"/>
    </source>
</evidence>
<proteinExistence type="inferred from homology"/>